<keyword evidence="2" id="KW-1185">Reference proteome</keyword>
<evidence type="ECO:0000313" key="1">
    <source>
        <dbReference type="EMBL" id="KIW84734.1"/>
    </source>
</evidence>
<evidence type="ECO:0000313" key="2">
    <source>
        <dbReference type="Proteomes" id="UP000053029"/>
    </source>
</evidence>
<dbReference type="GeneID" id="25299612"/>
<dbReference type="EMBL" id="KN846969">
    <property type="protein sequence ID" value="KIW84734.1"/>
    <property type="molecule type" value="Genomic_DNA"/>
</dbReference>
<dbReference type="AlphaFoldDB" id="A0A0D2HJR1"/>
<reference evidence="1 2" key="1">
    <citation type="submission" date="2015-01" db="EMBL/GenBank/DDBJ databases">
        <title>The Genome Sequence of Fonsecaea pedrosoi CBS 271.37.</title>
        <authorList>
            <consortium name="The Broad Institute Genomics Platform"/>
            <person name="Cuomo C."/>
            <person name="de Hoog S."/>
            <person name="Gorbushina A."/>
            <person name="Stielow B."/>
            <person name="Teixiera M."/>
            <person name="Abouelleil A."/>
            <person name="Chapman S.B."/>
            <person name="Priest M."/>
            <person name="Young S.K."/>
            <person name="Wortman J."/>
            <person name="Nusbaum C."/>
            <person name="Birren B."/>
        </authorList>
    </citation>
    <scope>NUCLEOTIDE SEQUENCE [LARGE SCALE GENOMIC DNA]</scope>
    <source>
        <strain evidence="1 2">CBS 271.37</strain>
    </source>
</reference>
<dbReference type="HOGENOM" id="CLU_025452_1_0_1"/>
<evidence type="ECO:0008006" key="3">
    <source>
        <dbReference type="Google" id="ProtNLM"/>
    </source>
</evidence>
<gene>
    <name evidence="1" type="ORF">Z517_00122</name>
</gene>
<name>A0A0D2HJR1_9EURO</name>
<dbReference type="VEuPathDB" id="FungiDB:Z517_00122"/>
<dbReference type="Proteomes" id="UP000053029">
    <property type="component" value="Unassembled WGS sequence"/>
</dbReference>
<organism evidence="1 2">
    <name type="scientific">Fonsecaea pedrosoi CBS 271.37</name>
    <dbReference type="NCBI Taxonomy" id="1442368"/>
    <lineage>
        <taxon>Eukaryota</taxon>
        <taxon>Fungi</taxon>
        <taxon>Dikarya</taxon>
        <taxon>Ascomycota</taxon>
        <taxon>Pezizomycotina</taxon>
        <taxon>Eurotiomycetes</taxon>
        <taxon>Chaetothyriomycetidae</taxon>
        <taxon>Chaetothyriales</taxon>
        <taxon>Herpotrichiellaceae</taxon>
        <taxon>Fonsecaea</taxon>
    </lineage>
</organism>
<proteinExistence type="predicted"/>
<sequence>MLLALPSNIKFLPPSKRDRPVREQELEGAEIKAHAARISHQKRKWEKLQQQLLQKEEVHEYNPSRVNNGQRPSHRVQPKYHEIVFLLEGSSDPFNACPVKITPEVNRIITYARDVMLPNIFSPPFFRRLTVGGPKTVNYENSNRVIGGSSFLHSMKRFRDMNEGAALAWLCGHIPNIVRLNSSQTMQQLTTARLKMRAKSLRLLREGLTDHRQTSVESLTALRLHIRCLFETECMAGDTLAAKAHVDFLLRLPDPLTDEMERVQHTLVMMFDATELACKKLERTVLPFGEWTAKAHARLWALACPYLPIPPIGIHNAHPCVDIPDHREAMVRLRYCLWIAESPLPFKTSQDRLKADMIFAWIATKTFHDLGNLMNLYVDIMEEKFIFQSEGQRLTQACMVLTLVYESRKRVHEATIEDGADIREASYVIMPRLARDMATAMEMLSPAEVVHYQEAYLWMLYAGALFEQRQNSKTRRANPKVKVETTEEPWFITTLVKHADQMRVTTWEQAKAVLGRFVYDPHLEPDGHEWFEGALREQELIKSEDDTQQQEEQAEIVIR</sequence>
<protein>
    <recommendedName>
        <fullName evidence="3">Tachykinin family protein</fullName>
    </recommendedName>
</protein>
<accession>A0A0D2HJR1</accession>
<dbReference type="OrthoDB" id="4127142at2759"/>
<dbReference type="RefSeq" id="XP_013288542.1">
    <property type="nucleotide sequence ID" value="XM_013433088.1"/>
</dbReference>